<organism evidence="1 2">
    <name type="scientific">Aliikangiella maris</name>
    <dbReference type="NCBI Taxonomy" id="3162458"/>
    <lineage>
        <taxon>Bacteria</taxon>
        <taxon>Pseudomonadati</taxon>
        <taxon>Pseudomonadota</taxon>
        <taxon>Gammaproteobacteria</taxon>
        <taxon>Oceanospirillales</taxon>
        <taxon>Pleioneaceae</taxon>
        <taxon>Aliikangiella</taxon>
    </lineage>
</organism>
<dbReference type="EC" id="2.7.7.42" evidence="1"/>
<dbReference type="EC" id="2.7.7.89" evidence="1"/>
<dbReference type="InterPro" id="IPR023057">
    <property type="entry name" value="GlnE"/>
</dbReference>
<name>A0ABV2BRP8_9GAMM</name>
<dbReference type="InterPro" id="IPR043519">
    <property type="entry name" value="NT_sf"/>
</dbReference>
<dbReference type="InterPro" id="IPR013546">
    <property type="entry name" value="PII_UdlTrfase/GS_AdlTrfase"/>
</dbReference>
<evidence type="ECO:0000313" key="1">
    <source>
        <dbReference type="EMBL" id="MET1254597.1"/>
    </source>
</evidence>
<sequence>MQSSNADTSSSNAASSRTDEKQTINLELTPKGKDLFPLIESVLPLSRFVNTTLNSLPDLLNQALDWQIHHLTADQLSLEKSLQQGLLDYLQIDHPADKLDEAVFMSRLRCFRRAHSAAIAILELNDKMTLDVSSRRISQLADCLIRQAYDWSFNTLIERFGKPIGRESGELQSMLILAMGKLGGGELNFSSDIDLIFFYPEDGTTCDAPRNMDNSRFFRRLSMLLIKVLDEVTQDGFVFRVDMRLRPYGDSGALAMSLAQAEEYYQEQGREWERFAMIRARLLTGKHEHQKQLTDIIRPFSFRRYIDYGVIESIRNMKEMIQREVRRKGLKDNIKLGAGGIREIEFIVQSLQLIQGGRDKRLQEKNLFLVMPLLVESKLLTATVADELVESYLFLRKMEHCIQEYDEKQTQQLPQSTQEQAALLQAMHFANWQVLLDTLQHHTQRVNQHFNELLGSQRADALSQDEFYVSLAEGHIEPTALQQKLKEDKQLEIAELTATEFVALVNRFLSDSAVSSLSARGARRLKTFFPALLAICLVTDDPVKTLDCLLKVLQSILKRTAYLELLSENPPILQHLVDLAGRSQWIVQRLSEYPILFDELLYPSSLYEPLEKADLRAELQQSLLRVDNEDEELLLDTLRTFKQVNELRVAAALLAERMSISQVSRYLTQIAEVVLQASVDLCWRMLVKKHGAPQSLDGGQDKGFAVIGYGKLGGLELGFGSDLDLVFLFNQPIDEATTGPKPVGNSRFYTRLAQKLIHFLSTRTNSGVLYEVDMRLRPSGSSGLLVSHIDAYQEYQQESAWTWEHQALVRARLVAGDKSMIEPFNQIRTNVLSKKRDIQRLQQDVIAMRDKMRQQLERHQQGKVDLKQTAGGMVDIEFLAQYFVLAYLGKEQVPQNMVDCLKLAQAHRLIDAADALTLIRNYRLFRNKLNEINLVTPKQLADYKEFVDPLSQVNNIWHQVLCSK</sequence>
<dbReference type="Gene3D" id="3.30.460.10">
    <property type="entry name" value="Beta Polymerase, domain 2"/>
    <property type="match status" value="2"/>
</dbReference>
<accession>A0ABV2BRP8</accession>
<dbReference type="Pfam" id="PF03710">
    <property type="entry name" value="GlnE"/>
    <property type="match status" value="2"/>
</dbReference>
<proteinExistence type="inferred from homology"/>
<dbReference type="Pfam" id="PF08335">
    <property type="entry name" value="GlnD_UR_UTase"/>
    <property type="match status" value="2"/>
</dbReference>
<dbReference type="PANTHER" id="PTHR30621:SF0">
    <property type="entry name" value="BIFUNCTIONAL GLUTAMINE SYNTHETASE ADENYLYLTRANSFERASE_ADENYLYL-REMOVING ENZYME"/>
    <property type="match status" value="1"/>
</dbReference>
<keyword evidence="1" id="KW-0548">Nucleotidyltransferase</keyword>
<keyword evidence="1" id="KW-0808">Transferase</keyword>
<dbReference type="NCBIfam" id="NF008292">
    <property type="entry name" value="PRK11072.1"/>
    <property type="match status" value="1"/>
</dbReference>
<gene>
    <name evidence="1" type="primary">glnE</name>
    <name evidence="1" type="ORF">ABVT43_05605</name>
</gene>
<comment type="caution">
    <text evidence="1">The sequence shown here is derived from an EMBL/GenBank/DDBJ whole genome shotgun (WGS) entry which is preliminary data.</text>
</comment>
<evidence type="ECO:0000313" key="2">
    <source>
        <dbReference type="Proteomes" id="UP001548189"/>
    </source>
</evidence>
<dbReference type="HAMAP" id="MF_00802">
    <property type="entry name" value="GlnE"/>
    <property type="match status" value="1"/>
</dbReference>
<dbReference type="InterPro" id="IPR005190">
    <property type="entry name" value="GlnE_rpt_dom"/>
</dbReference>
<dbReference type="SUPFAM" id="SSF81593">
    <property type="entry name" value="Nucleotidyltransferase substrate binding subunit/domain"/>
    <property type="match status" value="2"/>
</dbReference>
<reference evidence="1 2" key="1">
    <citation type="submission" date="2024-06" db="EMBL/GenBank/DDBJ databases">
        <authorList>
            <person name="Li F."/>
        </authorList>
    </citation>
    <scope>NUCLEOTIDE SEQUENCE [LARGE SCALE GENOMIC DNA]</scope>
    <source>
        <strain evidence="1 2">GXAS 311</strain>
    </source>
</reference>
<dbReference type="Gene3D" id="1.20.120.1510">
    <property type="match status" value="1"/>
</dbReference>
<dbReference type="Gene3D" id="1.20.120.330">
    <property type="entry name" value="Nucleotidyltransferases domain 2"/>
    <property type="match status" value="2"/>
</dbReference>
<dbReference type="SUPFAM" id="SSF81301">
    <property type="entry name" value="Nucleotidyltransferase"/>
    <property type="match status" value="2"/>
</dbReference>
<keyword evidence="1" id="KW-0436">Ligase</keyword>
<dbReference type="Proteomes" id="UP001548189">
    <property type="component" value="Unassembled WGS sequence"/>
</dbReference>
<dbReference type="EMBL" id="JBEVCJ010000004">
    <property type="protein sequence ID" value="MET1254597.1"/>
    <property type="molecule type" value="Genomic_DNA"/>
</dbReference>
<dbReference type="GO" id="GO:0016874">
    <property type="term" value="F:ligase activity"/>
    <property type="evidence" value="ECO:0007669"/>
    <property type="project" value="UniProtKB-KW"/>
</dbReference>
<dbReference type="GO" id="GO:0008882">
    <property type="term" value="F:[glutamate-ammonia-ligase] adenylyltransferase activity"/>
    <property type="evidence" value="ECO:0007669"/>
    <property type="project" value="UniProtKB-EC"/>
</dbReference>
<dbReference type="GO" id="GO:0047388">
    <property type="term" value="F:[glutamine synthetase]-adenylyl-L-tyrosine phosphorylase activity"/>
    <property type="evidence" value="ECO:0007669"/>
    <property type="project" value="UniProtKB-EC"/>
</dbReference>
<dbReference type="CDD" id="cd05401">
    <property type="entry name" value="NT_GlnE_GlnD_like"/>
    <property type="match status" value="2"/>
</dbReference>
<keyword evidence="2" id="KW-1185">Reference proteome</keyword>
<dbReference type="PANTHER" id="PTHR30621">
    <property type="entry name" value="GLUTAMINE SYNTHETASE ADENYLYLTRANSFERASE"/>
    <property type="match status" value="1"/>
</dbReference>
<protein>
    <submittedName>
        <fullName evidence="1">Bifunctional [glutamate--ammonia ligase]-adenylyl-L-tyrosine phosphorylase/[glutamate--ammonia-ligase] adenylyltransferase</fullName>
        <ecNumber evidence="1">2.7.7.42</ecNumber>
        <ecNumber evidence="1">2.7.7.89</ecNumber>
    </submittedName>
</protein>